<dbReference type="Proteomes" id="UP000014064">
    <property type="component" value="Unassembled WGS sequence"/>
</dbReference>
<reference evidence="6" key="1">
    <citation type="journal article" date="2013" name="BMC Genomics">
        <title>Genome and transcriptome sequencing of the halophilic fungus Wallemia ichthyophaga: haloadaptations present and absent.</title>
        <authorList>
            <person name="Zajc J."/>
            <person name="Liu Y."/>
            <person name="Dai W."/>
            <person name="Yang Z."/>
            <person name="Hu J."/>
            <person name="Gostincar C."/>
            <person name="Gunde-Cimerman N."/>
        </authorList>
    </citation>
    <scope>NUCLEOTIDE SEQUENCE [LARGE SCALE GENOMIC DNA]</scope>
    <source>
        <strain evidence="6">EXF-994 / CBS 113033</strain>
    </source>
</reference>
<dbReference type="AlphaFoldDB" id="R9AI51"/>
<evidence type="ECO:0000256" key="1">
    <source>
        <dbReference type="ARBA" id="ARBA00007151"/>
    </source>
</evidence>
<evidence type="ECO:0000313" key="5">
    <source>
        <dbReference type="EMBL" id="EOQ99725.1"/>
    </source>
</evidence>
<keyword evidence="2" id="KW-0689">Ribosomal protein</keyword>
<dbReference type="Gene3D" id="1.10.455.10">
    <property type="entry name" value="Ribosomal protein S7 domain"/>
    <property type="match status" value="1"/>
</dbReference>
<name>R9AI51_WALI9</name>
<dbReference type="GeneID" id="20374509"/>
<gene>
    <name evidence="5" type="ORF">J056_001557</name>
</gene>
<keyword evidence="3" id="KW-0687">Ribonucleoprotein</keyword>
<dbReference type="eggNOG" id="KOG3291">
    <property type="taxonomic scope" value="Eukaryota"/>
</dbReference>
<keyword evidence="6" id="KW-1185">Reference proteome</keyword>
<evidence type="ECO:0000256" key="2">
    <source>
        <dbReference type="ARBA" id="ARBA00022980"/>
    </source>
</evidence>
<feature type="domain" description="Small ribosomal subunit protein uS7" evidence="4">
    <location>
        <begin position="1"/>
        <end position="121"/>
    </location>
</feature>
<dbReference type="InterPro" id="IPR000235">
    <property type="entry name" value="Ribosomal_uS7"/>
</dbReference>
<dbReference type="GO" id="GO:0006412">
    <property type="term" value="P:translation"/>
    <property type="evidence" value="ECO:0007669"/>
    <property type="project" value="InterPro"/>
</dbReference>
<dbReference type="OrthoDB" id="9972728at2759"/>
<accession>R9AI51</accession>
<dbReference type="GO" id="GO:1990904">
    <property type="term" value="C:ribonucleoprotein complex"/>
    <property type="evidence" value="ECO:0007669"/>
    <property type="project" value="UniProtKB-KW"/>
</dbReference>
<dbReference type="KEGG" id="wic:J056_001557"/>
<dbReference type="RefSeq" id="XP_009269460.1">
    <property type="nucleotide sequence ID" value="XM_009271185.1"/>
</dbReference>
<dbReference type="STRING" id="1299270.R9AI51"/>
<dbReference type="InterPro" id="IPR036823">
    <property type="entry name" value="Ribosomal_uS7_dom_sf"/>
</dbReference>
<sequence length="131" mass="15002">MRDGKKARAESHLNKTLTEMRSLTANSTEPVSLLRNAIAMAAPSFRLSSSKRNNKVLHTPLALNERQRIRLGFHALMKASDKRNEKFLHHRLAREVLAILEQQSDVLKRKEEIHKSGAINRANLVQAMMRR</sequence>
<evidence type="ECO:0000256" key="3">
    <source>
        <dbReference type="ARBA" id="ARBA00023274"/>
    </source>
</evidence>
<proteinExistence type="inferred from homology"/>
<dbReference type="EMBL" id="KE007239">
    <property type="protein sequence ID" value="EOQ99725.1"/>
    <property type="molecule type" value="Genomic_DNA"/>
</dbReference>
<protein>
    <recommendedName>
        <fullName evidence="4">Small ribosomal subunit protein uS7 domain-containing protein</fullName>
    </recommendedName>
</protein>
<organism evidence="5 6">
    <name type="scientific">Wallemia ichthyophaga (strain EXF-994 / CBS 113033)</name>
    <dbReference type="NCBI Taxonomy" id="1299270"/>
    <lineage>
        <taxon>Eukaryota</taxon>
        <taxon>Fungi</taxon>
        <taxon>Dikarya</taxon>
        <taxon>Basidiomycota</taxon>
        <taxon>Wallemiomycotina</taxon>
        <taxon>Wallemiomycetes</taxon>
        <taxon>Wallemiales</taxon>
        <taxon>Wallemiaceae</taxon>
        <taxon>Wallemia</taxon>
    </lineage>
</organism>
<dbReference type="SUPFAM" id="SSF47973">
    <property type="entry name" value="Ribosomal protein S7"/>
    <property type="match status" value="1"/>
</dbReference>
<evidence type="ECO:0000313" key="6">
    <source>
        <dbReference type="Proteomes" id="UP000014064"/>
    </source>
</evidence>
<dbReference type="GO" id="GO:0005840">
    <property type="term" value="C:ribosome"/>
    <property type="evidence" value="ECO:0007669"/>
    <property type="project" value="UniProtKB-KW"/>
</dbReference>
<evidence type="ECO:0000259" key="4">
    <source>
        <dbReference type="Pfam" id="PF00177"/>
    </source>
</evidence>
<dbReference type="HOGENOM" id="CLU_072226_2_2_1"/>
<comment type="similarity">
    <text evidence="1">Belongs to the universal ribosomal protein uS7 family.</text>
</comment>
<dbReference type="InterPro" id="IPR023798">
    <property type="entry name" value="Ribosomal_uS7_dom"/>
</dbReference>
<dbReference type="PIRSF" id="PIRSF002122">
    <property type="entry name" value="RPS7p_RPS7a_RPS5e_RPS7o"/>
    <property type="match status" value="1"/>
</dbReference>
<dbReference type="Pfam" id="PF00177">
    <property type="entry name" value="Ribosomal_S7"/>
    <property type="match status" value="1"/>
</dbReference>